<reference evidence="1" key="2">
    <citation type="journal article" date="2015" name="Data Brief">
        <title>Shoot transcriptome of the giant reed, Arundo donax.</title>
        <authorList>
            <person name="Barrero R.A."/>
            <person name="Guerrero F.D."/>
            <person name="Moolhuijzen P."/>
            <person name="Goolsby J.A."/>
            <person name="Tidwell J."/>
            <person name="Bellgard S.E."/>
            <person name="Bellgard M.I."/>
        </authorList>
    </citation>
    <scope>NUCLEOTIDE SEQUENCE</scope>
    <source>
        <tissue evidence="1">Shoot tissue taken approximately 20 cm above the soil surface</tissue>
    </source>
</reference>
<dbReference type="AlphaFoldDB" id="A0A0A9A641"/>
<sequence length="40" mass="4409">MAPLMVCGFTTFSIPIYCKGLFPHLTKIAPSDSNESKTYV</sequence>
<proteinExistence type="predicted"/>
<reference evidence="1" key="1">
    <citation type="submission" date="2014-09" db="EMBL/GenBank/DDBJ databases">
        <authorList>
            <person name="Magalhaes I.L.F."/>
            <person name="Oliveira U."/>
            <person name="Santos F.R."/>
            <person name="Vidigal T.H.D.A."/>
            <person name="Brescovit A.D."/>
            <person name="Santos A.J."/>
        </authorList>
    </citation>
    <scope>NUCLEOTIDE SEQUENCE</scope>
    <source>
        <tissue evidence="1">Shoot tissue taken approximately 20 cm above the soil surface</tissue>
    </source>
</reference>
<dbReference type="EMBL" id="GBRH01250796">
    <property type="protein sequence ID" value="JAD47099.1"/>
    <property type="molecule type" value="Transcribed_RNA"/>
</dbReference>
<protein>
    <submittedName>
        <fullName evidence="1">Uncharacterized protein</fullName>
    </submittedName>
</protein>
<evidence type="ECO:0000313" key="1">
    <source>
        <dbReference type="EMBL" id="JAD47099.1"/>
    </source>
</evidence>
<name>A0A0A9A641_ARUDO</name>
<accession>A0A0A9A641</accession>
<organism evidence="1">
    <name type="scientific">Arundo donax</name>
    <name type="common">Giant reed</name>
    <name type="synonym">Donax arundinaceus</name>
    <dbReference type="NCBI Taxonomy" id="35708"/>
    <lineage>
        <taxon>Eukaryota</taxon>
        <taxon>Viridiplantae</taxon>
        <taxon>Streptophyta</taxon>
        <taxon>Embryophyta</taxon>
        <taxon>Tracheophyta</taxon>
        <taxon>Spermatophyta</taxon>
        <taxon>Magnoliopsida</taxon>
        <taxon>Liliopsida</taxon>
        <taxon>Poales</taxon>
        <taxon>Poaceae</taxon>
        <taxon>PACMAD clade</taxon>
        <taxon>Arundinoideae</taxon>
        <taxon>Arundineae</taxon>
        <taxon>Arundo</taxon>
    </lineage>
</organism>